<dbReference type="GO" id="GO:0005793">
    <property type="term" value="C:endoplasmic reticulum-Golgi intermediate compartment"/>
    <property type="evidence" value="ECO:0007669"/>
    <property type="project" value="TreeGrafter"/>
</dbReference>
<gene>
    <name evidence="4" type="ORF">NKR23_g4007</name>
</gene>
<keyword evidence="1 2" id="KW-0732">Signal</keyword>
<dbReference type="InterPro" id="IPR040250">
    <property type="entry name" value="Nucleobindin"/>
</dbReference>
<protein>
    <submittedName>
        <fullName evidence="4">Calcineurin B-like protein 4</fullName>
    </submittedName>
</protein>
<evidence type="ECO:0000313" key="4">
    <source>
        <dbReference type="EMBL" id="KAJ9149965.1"/>
    </source>
</evidence>
<dbReference type="AlphaFoldDB" id="A0AA38RKV4"/>
<dbReference type="Proteomes" id="UP001174694">
    <property type="component" value="Unassembled WGS sequence"/>
</dbReference>
<reference evidence="4" key="1">
    <citation type="submission" date="2022-07" db="EMBL/GenBank/DDBJ databases">
        <title>Fungi with potential for degradation of polypropylene.</title>
        <authorList>
            <person name="Gostincar C."/>
        </authorList>
    </citation>
    <scope>NUCLEOTIDE SEQUENCE</scope>
    <source>
        <strain evidence="4">EXF-13308</strain>
    </source>
</reference>
<dbReference type="SUPFAM" id="SSF47473">
    <property type="entry name" value="EF-hand"/>
    <property type="match status" value="1"/>
</dbReference>
<feature type="domain" description="EF-hand" evidence="3">
    <location>
        <begin position="90"/>
        <end position="125"/>
    </location>
</feature>
<dbReference type="Gene3D" id="1.10.238.10">
    <property type="entry name" value="EF-hand"/>
    <property type="match status" value="1"/>
</dbReference>
<dbReference type="PANTHER" id="PTHR19237">
    <property type="entry name" value="NUCLEOBINDIN"/>
    <property type="match status" value="1"/>
</dbReference>
<feature type="chain" id="PRO_5041265348" evidence="2">
    <location>
        <begin position="18"/>
        <end position="202"/>
    </location>
</feature>
<keyword evidence="5" id="KW-1185">Reference proteome</keyword>
<dbReference type="GO" id="GO:0005509">
    <property type="term" value="F:calcium ion binding"/>
    <property type="evidence" value="ECO:0007669"/>
    <property type="project" value="InterPro"/>
</dbReference>
<accession>A0AA38RKV4</accession>
<evidence type="ECO:0000259" key="3">
    <source>
        <dbReference type="PROSITE" id="PS50222"/>
    </source>
</evidence>
<dbReference type="InterPro" id="IPR011992">
    <property type="entry name" value="EF-hand-dom_pair"/>
</dbReference>
<name>A0AA38RKV4_9PEZI</name>
<feature type="signal peptide" evidence="2">
    <location>
        <begin position="1"/>
        <end position="17"/>
    </location>
</feature>
<proteinExistence type="predicted"/>
<comment type="caution">
    <text evidence="4">The sequence shown here is derived from an EMBL/GenBank/DDBJ whole genome shotgun (WGS) entry which is preliminary data.</text>
</comment>
<organism evidence="4 5">
    <name type="scientific">Pleurostoma richardsiae</name>
    <dbReference type="NCBI Taxonomy" id="41990"/>
    <lineage>
        <taxon>Eukaryota</taxon>
        <taxon>Fungi</taxon>
        <taxon>Dikarya</taxon>
        <taxon>Ascomycota</taxon>
        <taxon>Pezizomycotina</taxon>
        <taxon>Sordariomycetes</taxon>
        <taxon>Sordariomycetidae</taxon>
        <taxon>Calosphaeriales</taxon>
        <taxon>Pleurostomataceae</taxon>
        <taxon>Pleurostoma</taxon>
    </lineage>
</organism>
<dbReference type="PANTHER" id="PTHR19237:SF20">
    <property type="entry name" value="NUCLEOBINDIN 1"/>
    <property type="match status" value="1"/>
</dbReference>
<dbReference type="PROSITE" id="PS50222">
    <property type="entry name" value="EF_HAND_2"/>
    <property type="match status" value="1"/>
</dbReference>
<evidence type="ECO:0000256" key="2">
    <source>
        <dbReference type="SAM" id="SignalP"/>
    </source>
</evidence>
<evidence type="ECO:0000313" key="5">
    <source>
        <dbReference type="Proteomes" id="UP001174694"/>
    </source>
</evidence>
<dbReference type="EMBL" id="JANBVO010000009">
    <property type="protein sequence ID" value="KAJ9149965.1"/>
    <property type="molecule type" value="Genomic_DNA"/>
</dbReference>
<dbReference type="InterPro" id="IPR002048">
    <property type="entry name" value="EF_hand_dom"/>
</dbReference>
<sequence length="202" mass="23355">MHSSWILLLASAGTALAHGDHGDHSQQPIVDENANWMTKHMAEEHHAANFDAKSFFTLHDFDADGQWEVEEILRTYGLMDESNQHVSQERRDEIVAEIMRILDGNGDSAVSKEEWEAFIGGGASLPDFGTGPGHHGDDEYEYEIHHWEKYHDENTKLEDLTHPEDIEHFKKHEEMEDEQQRIEDLVKRSIVEENIPSKFRRD</sequence>
<evidence type="ECO:0000256" key="1">
    <source>
        <dbReference type="ARBA" id="ARBA00022729"/>
    </source>
</evidence>